<evidence type="ECO:0000313" key="2">
    <source>
        <dbReference type="EMBL" id="TMW61139.1"/>
    </source>
</evidence>
<reference evidence="2" key="1">
    <citation type="submission" date="2019-03" db="EMBL/GenBank/DDBJ databases">
        <title>Long read genome sequence of the mycoparasitic Pythium oligandrum ATCC 38472 isolated from sugarbeet rhizosphere.</title>
        <authorList>
            <person name="Gaulin E."/>
        </authorList>
    </citation>
    <scope>NUCLEOTIDE SEQUENCE</scope>
    <source>
        <strain evidence="2">ATCC 38472_TT</strain>
    </source>
</reference>
<dbReference type="InterPro" id="IPR011024">
    <property type="entry name" value="G_crystallin-like"/>
</dbReference>
<sequence>MRNVMVASVALAMFSSPSSVSASLWTSSFSSSSHSPLPLWPSNSTTSRGVCFYEKPFFKGERVCLGAREPECASVLRINAPPTIGSIRFLRRRDEEEDDNETPLVVNVRVTVPPYDQRVESFSYSVNDTQYDSVVQELYVERTGRVCWLADTMLRDDGACFNKSVASVDERYQDAFYETLLFKQNASDFDVVAYEHEDFNNDHPYAMSKRFTASSRDLGLGGTEAKTLVHHVRSFRFVQTETNTYDSD</sequence>
<comment type="caution">
    <text evidence="2">The sequence shown here is derived from an EMBL/GenBank/DDBJ whole genome shotgun (WGS) entry which is preliminary data.</text>
</comment>
<dbReference type="SUPFAM" id="SSF49695">
    <property type="entry name" value="gamma-Crystallin-like"/>
    <property type="match status" value="1"/>
</dbReference>
<keyword evidence="1" id="KW-0732">Signal</keyword>
<proteinExistence type="predicted"/>
<dbReference type="OrthoDB" id="154322at2759"/>
<feature type="chain" id="PRO_5035445588" evidence="1">
    <location>
        <begin position="23"/>
        <end position="248"/>
    </location>
</feature>
<feature type="signal peptide" evidence="1">
    <location>
        <begin position="1"/>
        <end position="22"/>
    </location>
</feature>
<evidence type="ECO:0000256" key="1">
    <source>
        <dbReference type="SAM" id="SignalP"/>
    </source>
</evidence>
<dbReference type="AlphaFoldDB" id="A0A8K1FHL7"/>
<organism evidence="2 3">
    <name type="scientific">Pythium oligandrum</name>
    <name type="common">Mycoparasitic fungus</name>
    <dbReference type="NCBI Taxonomy" id="41045"/>
    <lineage>
        <taxon>Eukaryota</taxon>
        <taxon>Sar</taxon>
        <taxon>Stramenopiles</taxon>
        <taxon>Oomycota</taxon>
        <taxon>Peronosporomycetes</taxon>
        <taxon>Pythiales</taxon>
        <taxon>Pythiaceae</taxon>
        <taxon>Pythium</taxon>
    </lineage>
</organism>
<accession>A0A8K1FHL7</accession>
<evidence type="ECO:0000313" key="3">
    <source>
        <dbReference type="Proteomes" id="UP000794436"/>
    </source>
</evidence>
<dbReference type="Proteomes" id="UP000794436">
    <property type="component" value="Unassembled WGS sequence"/>
</dbReference>
<dbReference type="EMBL" id="SPLM01000077">
    <property type="protein sequence ID" value="TMW61139.1"/>
    <property type="molecule type" value="Genomic_DNA"/>
</dbReference>
<name>A0A8K1FHL7_PYTOL</name>
<keyword evidence="3" id="KW-1185">Reference proteome</keyword>
<protein>
    <submittedName>
        <fullName evidence="2">Uncharacterized protein</fullName>
    </submittedName>
</protein>
<gene>
    <name evidence="2" type="ORF">Poli38472_013602</name>
</gene>